<evidence type="ECO:0000256" key="4">
    <source>
        <dbReference type="ARBA" id="ARBA00022898"/>
    </source>
</evidence>
<dbReference type="Pfam" id="PF03841">
    <property type="entry name" value="SelA"/>
    <property type="match status" value="1"/>
</dbReference>
<keyword evidence="5 8" id="KW-0648">Protein biosynthesis</keyword>
<name>A0A3D8IRJ7_9HELI</name>
<evidence type="ECO:0000256" key="1">
    <source>
        <dbReference type="ARBA" id="ARBA00001933"/>
    </source>
</evidence>
<organism evidence="10 11">
    <name type="scientific">Helicobacter equorum</name>
    <dbReference type="NCBI Taxonomy" id="361872"/>
    <lineage>
        <taxon>Bacteria</taxon>
        <taxon>Pseudomonadati</taxon>
        <taxon>Campylobacterota</taxon>
        <taxon>Epsilonproteobacteria</taxon>
        <taxon>Campylobacterales</taxon>
        <taxon>Helicobacteraceae</taxon>
        <taxon>Helicobacter</taxon>
    </lineage>
</organism>
<dbReference type="EC" id="2.9.1.1" evidence="8"/>
<reference evidence="10 11" key="1">
    <citation type="submission" date="2018-04" db="EMBL/GenBank/DDBJ databases">
        <title>Novel Campyloabacter and Helicobacter Species and Strains.</title>
        <authorList>
            <person name="Mannion A.J."/>
            <person name="Shen Z."/>
            <person name="Fox J.G."/>
        </authorList>
    </citation>
    <scope>NUCLEOTIDE SEQUENCE [LARGE SCALE GENOMIC DNA]</scope>
    <source>
        <strain evidence="10 11">MIT 12-6600</strain>
    </source>
</reference>
<dbReference type="SUPFAM" id="SSF53383">
    <property type="entry name" value="PLP-dependent transferases"/>
    <property type="match status" value="1"/>
</dbReference>
<keyword evidence="11" id="KW-1185">Reference proteome</keyword>
<keyword evidence="6 8" id="KW-0711">Selenium</keyword>
<dbReference type="PANTHER" id="PTHR32328">
    <property type="entry name" value="L-SERYL-TRNA(SEC) SELENIUM TRANSFERASE"/>
    <property type="match status" value="1"/>
</dbReference>
<comment type="pathway">
    <text evidence="8">Aminoacyl-tRNA biosynthesis; selenocysteinyl-tRNA(Sec) biosynthesis; selenocysteinyl-tRNA(Sec) from L-seryl-tRNA(Sec) (bacterial route): step 1/1.</text>
</comment>
<dbReference type="HAMAP" id="MF_00423">
    <property type="entry name" value="SelA"/>
    <property type="match status" value="1"/>
</dbReference>
<dbReference type="Gene3D" id="3.40.640.10">
    <property type="entry name" value="Type I PLP-dependent aspartate aminotransferase-like (Major domain)"/>
    <property type="match status" value="1"/>
</dbReference>
<comment type="catalytic activity">
    <reaction evidence="8">
        <text>L-seryl-tRNA(Sec) + selenophosphate + H(+) = L-selenocysteinyl-tRNA(Sec) + phosphate</text>
        <dbReference type="Rhea" id="RHEA:22728"/>
        <dbReference type="Rhea" id="RHEA-COMP:9742"/>
        <dbReference type="Rhea" id="RHEA-COMP:9743"/>
        <dbReference type="ChEBI" id="CHEBI:15378"/>
        <dbReference type="ChEBI" id="CHEBI:16144"/>
        <dbReference type="ChEBI" id="CHEBI:43474"/>
        <dbReference type="ChEBI" id="CHEBI:78533"/>
        <dbReference type="ChEBI" id="CHEBI:78573"/>
        <dbReference type="EC" id="2.9.1.1"/>
    </reaction>
</comment>
<dbReference type="RefSeq" id="WP_115570650.1">
    <property type="nucleotide sequence ID" value="NZ_NXLT01000002.1"/>
</dbReference>
<evidence type="ECO:0000256" key="7">
    <source>
        <dbReference type="ARBA" id="ARBA00044507"/>
    </source>
</evidence>
<accession>A0A3D8IRJ7</accession>
<dbReference type="Proteomes" id="UP000256514">
    <property type="component" value="Unassembled WGS sequence"/>
</dbReference>
<dbReference type="GO" id="GO:0005737">
    <property type="term" value="C:cytoplasm"/>
    <property type="evidence" value="ECO:0007669"/>
    <property type="project" value="UniProtKB-SubCell"/>
</dbReference>
<evidence type="ECO:0000256" key="5">
    <source>
        <dbReference type="ARBA" id="ARBA00022917"/>
    </source>
</evidence>
<evidence type="ECO:0000256" key="8">
    <source>
        <dbReference type="HAMAP-Rule" id="MF_00423"/>
    </source>
</evidence>
<dbReference type="InterPro" id="IPR015421">
    <property type="entry name" value="PyrdxlP-dep_Trfase_major"/>
</dbReference>
<dbReference type="PANTHER" id="PTHR32328:SF0">
    <property type="entry name" value="L-SERYL-TRNA(SEC) SELENIUM TRANSFERASE"/>
    <property type="match status" value="1"/>
</dbReference>
<dbReference type="GO" id="GO:0004125">
    <property type="term" value="F:L-seryl-tRNA(Sec) selenium transferase activity"/>
    <property type="evidence" value="ECO:0007669"/>
    <property type="project" value="UniProtKB-UniRule"/>
</dbReference>
<comment type="similarity">
    <text evidence="7 8">Belongs to the SelA family.</text>
</comment>
<dbReference type="OrthoDB" id="9787096at2"/>
<comment type="caution">
    <text evidence="10">The sequence shown here is derived from an EMBL/GenBank/DDBJ whole genome shotgun (WGS) entry which is preliminary data.</text>
</comment>
<proteinExistence type="inferred from homology"/>
<dbReference type="AlphaFoldDB" id="A0A3D8IRJ7"/>
<dbReference type="Gene3D" id="3.90.1150.180">
    <property type="match status" value="1"/>
</dbReference>
<dbReference type="UniPathway" id="UPA00906">
    <property type="reaction ID" value="UER00896"/>
</dbReference>
<comment type="subcellular location">
    <subcellularLocation>
        <location evidence="8">Cytoplasm</location>
    </subcellularLocation>
</comment>
<feature type="modified residue" description="N6-(pyridoxal phosphate)lysine" evidence="8 9">
    <location>
        <position position="319"/>
    </location>
</feature>
<comment type="cofactor">
    <cofactor evidence="1 8 9">
        <name>pyridoxal 5'-phosphate</name>
        <dbReference type="ChEBI" id="CHEBI:597326"/>
    </cofactor>
</comment>
<keyword evidence="2 8" id="KW-0963">Cytoplasm</keyword>
<evidence type="ECO:0000313" key="10">
    <source>
        <dbReference type="EMBL" id="RDU67832.1"/>
    </source>
</evidence>
<dbReference type="InterPro" id="IPR015424">
    <property type="entry name" value="PyrdxlP-dep_Trfase"/>
</dbReference>
<comment type="function">
    <text evidence="8">Converts seryl-tRNA(Sec) to selenocysteinyl-tRNA(Sec) required for selenoprotein biosynthesis.</text>
</comment>
<evidence type="ECO:0000256" key="2">
    <source>
        <dbReference type="ARBA" id="ARBA00022490"/>
    </source>
</evidence>
<sequence length="493" mass="54711">MHTQELLQALPKVDTLLAHKQFETYNTTIIKSLIQQHIHTLRQAILQNTLMTTYPEIALHIDSGSMHTDSTHTTLATYITHTLLQSITNDYHKLTTPSLVPVVNASGVVLQTNLGRSVFAPNLMQQILPLLTRYSNLEYDITQGKRSSRYTHANTLLKALFSQEYDYVLVNNNAAAVFLILNTFAKDKEVIISRGELIEIGGEFRIPEVMKSAGSVLVEVGATNKTHLLDYQTHITPHTAMLMKAHKSNFAQIGFCQEVSMQELSTLAHTHNLIDYYDLGSGCVMDLALATSLSHTQKEPTLHEIFTSPPSLLSFSGDKLFGASQVGIIAGKPHLIAQLKQNHLLRALRVDKLCISVLQATLQAYLHNALESIPTLAMLTLTPQALRQRALELLQMLQTHALSHIQATIIEVDSVAGGGSLPDKVFQSVALALTSDKIHASALESRLRTEFHIITRIHKQQILIDVRTLLEGDTKRICQALETIDHSLQSQKS</sequence>
<dbReference type="GO" id="GO:0001514">
    <property type="term" value="P:selenocysteine incorporation"/>
    <property type="evidence" value="ECO:0007669"/>
    <property type="project" value="UniProtKB-UniRule"/>
</dbReference>
<dbReference type="InterPro" id="IPR004534">
    <property type="entry name" value="SelA_trans"/>
</dbReference>
<dbReference type="InterPro" id="IPR018319">
    <property type="entry name" value="SelA-like"/>
</dbReference>
<protein>
    <recommendedName>
        <fullName evidence="8">L-seryl-tRNA(Sec) selenium transferase</fullName>
        <ecNumber evidence="8">2.9.1.1</ecNumber>
    </recommendedName>
    <alternativeName>
        <fullName evidence="8">Selenocysteine synthase</fullName>
        <shortName evidence="8">Sec synthase</shortName>
    </alternativeName>
    <alternativeName>
        <fullName evidence="8">Selenocysteinyl-tRNA(Sec) synthase</fullName>
    </alternativeName>
</protein>
<evidence type="ECO:0000256" key="6">
    <source>
        <dbReference type="ARBA" id="ARBA00023266"/>
    </source>
</evidence>
<dbReference type="GO" id="GO:0001717">
    <property type="term" value="P:conversion of seryl-tRNAsec to selenocys-tRNAsec"/>
    <property type="evidence" value="ECO:0007669"/>
    <property type="project" value="UniProtKB-UniRule"/>
</dbReference>
<evidence type="ECO:0000256" key="9">
    <source>
        <dbReference type="PIRSR" id="PIRSR618319-50"/>
    </source>
</evidence>
<dbReference type="NCBIfam" id="TIGR00474">
    <property type="entry name" value="selA"/>
    <property type="match status" value="1"/>
</dbReference>
<dbReference type="EMBL" id="NXLT01000002">
    <property type="protein sequence ID" value="RDU67832.1"/>
    <property type="molecule type" value="Genomic_DNA"/>
</dbReference>
<evidence type="ECO:0000313" key="11">
    <source>
        <dbReference type="Proteomes" id="UP000256514"/>
    </source>
</evidence>
<keyword evidence="3 8" id="KW-0808">Transferase</keyword>
<keyword evidence="4 8" id="KW-0663">Pyridoxal phosphate</keyword>
<gene>
    <name evidence="8" type="primary">selA</name>
    <name evidence="10" type="ORF">CQA54_02585</name>
</gene>
<evidence type="ECO:0000256" key="3">
    <source>
        <dbReference type="ARBA" id="ARBA00022679"/>
    </source>
</evidence>